<proteinExistence type="predicted"/>
<accession>A0AAV5UL38</accession>
<organism evidence="1 2">
    <name type="scientific">Pristionchus entomophagus</name>
    <dbReference type="NCBI Taxonomy" id="358040"/>
    <lineage>
        <taxon>Eukaryota</taxon>
        <taxon>Metazoa</taxon>
        <taxon>Ecdysozoa</taxon>
        <taxon>Nematoda</taxon>
        <taxon>Chromadorea</taxon>
        <taxon>Rhabditida</taxon>
        <taxon>Rhabditina</taxon>
        <taxon>Diplogasteromorpha</taxon>
        <taxon>Diplogasteroidea</taxon>
        <taxon>Neodiplogasteridae</taxon>
        <taxon>Pristionchus</taxon>
    </lineage>
</organism>
<dbReference type="EMBL" id="BTSX01000006">
    <property type="protein sequence ID" value="GMT06660.1"/>
    <property type="molecule type" value="Genomic_DNA"/>
</dbReference>
<dbReference type="Proteomes" id="UP001432027">
    <property type="component" value="Unassembled WGS sequence"/>
</dbReference>
<protein>
    <submittedName>
        <fullName evidence="1">Uncharacterized protein</fullName>
    </submittedName>
</protein>
<sequence>MLAFEQSRPFLDSSEAEFGEKTDMVGGKVLVRPSLHFTKILISGQGEPTQKAQIGAVLISRIKEDEVRTGHLDMMRGNRQRLKVDRSEFESMSQLVGKSRVEGVQKIEQIVLDFSLSVHHRMHECLTR</sequence>
<evidence type="ECO:0000313" key="1">
    <source>
        <dbReference type="EMBL" id="GMT06660.1"/>
    </source>
</evidence>
<gene>
    <name evidence="1" type="ORF">PENTCL1PPCAC_28834</name>
</gene>
<comment type="caution">
    <text evidence="1">The sequence shown here is derived from an EMBL/GenBank/DDBJ whole genome shotgun (WGS) entry which is preliminary data.</text>
</comment>
<reference evidence="1" key="1">
    <citation type="submission" date="2023-10" db="EMBL/GenBank/DDBJ databases">
        <title>Genome assembly of Pristionchus species.</title>
        <authorList>
            <person name="Yoshida K."/>
            <person name="Sommer R.J."/>
        </authorList>
    </citation>
    <scope>NUCLEOTIDE SEQUENCE</scope>
    <source>
        <strain evidence="1">RS0144</strain>
    </source>
</reference>
<evidence type="ECO:0000313" key="2">
    <source>
        <dbReference type="Proteomes" id="UP001432027"/>
    </source>
</evidence>
<name>A0AAV5UL38_9BILA</name>
<keyword evidence="2" id="KW-1185">Reference proteome</keyword>
<dbReference type="AlphaFoldDB" id="A0AAV5UL38"/>